<gene>
    <name evidence="1" type="primary">ARFGAP2</name>
    <name evidence="1" type="ORF">IWQ57_000844</name>
</gene>
<proteinExistence type="predicted"/>
<name>A0ACC1K672_9FUNG</name>
<protein>
    <submittedName>
        <fullName evidence="1">ADP-ribosylation factor GTPase-activating protein 2</fullName>
    </submittedName>
</protein>
<sequence length="490" mass="50016">MAASPPTKQDIEALFRQLKAKQPENRVCFDCSNKNPTWSSVTYGVYLCLDCSAVHRGLGVHVTFVRSTVLDSWTWDQLRTMKVGGNGNAAAFWRQHGGARLLQGSTAGDAKSKYTGRVAQQYKAHLQKLALHDLASTADGRVHAGVAETALATDADEDDFFEREQSAHLDGAARADVGAGSSLAPPSIIMERSSTPEAADAGPGANEAASAAAKPKASIAPVARAVGGAKPASAKARVAALKSTGGAAGLKGLGGARKLGGAQRLGATPMVDFEAAAARAEAEAREEERLRAMREAVAVQPVRTGAGAGATAAAPTASRAQPSAVPASAASAHSAVGDLGAGFGRLGFGAIGGAGAAASAANAPAKASSAGSTKPAPRSETGTAQGRFAGAKSISSAQFFGDNSPQEPAARPVYVGSSGSLSSDQYFGRSSGTASHARSTSGEIDLQELGANAREIAQRLLNSSEADTLRRMWSQGASRLSDYLEQFQER</sequence>
<reference evidence="1" key="1">
    <citation type="submission" date="2022-07" db="EMBL/GenBank/DDBJ databases">
        <title>Phylogenomic reconstructions and comparative analyses of Kickxellomycotina fungi.</title>
        <authorList>
            <person name="Reynolds N.K."/>
            <person name="Stajich J.E."/>
            <person name="Barry K."/>
            <person name="Grigoriev I.V."/>
            <person name="Crous P."/>
            <person name="Smith M.E."/>
        </authorList>
    </citation>
    <scope>NUCLEOTIDE SEQUENCE</scope>
    <source>
        <strain evidence="1">CBS 109366</strain>
    </source>
</reference>
<dbReference type="Proteomes" id="UP001140234">
    <property type="component" value="Unassembled WGS sequence"/>
</dbReference>
<keyword evidence="2" id="KW-1185">Reference proteome</keyword>
<evidence type="ECO:0000313" key="2">
    <source>
        <dbReference type="Proteomes" id="UP001140234"/>
    </source>
</evidence>
<evidence type="ECO:0000313" key="1">
    <source>
        <dbReference type="EMBL" id="KAJ2774385.1"/>
    </source>
</evidence>
<accession>A0ACC1K672</accession>
<dbReference type="EMBL" id="JANBUJ010000104">
    <property type="protein sequence ID" value="KAJ2774385.1"/>
    <property type="molecule type" value="Genomic_DNA"/>
</dbReference>
<organism evidence="1 2">
    <name type="scientific">Coemansia nantahalensis</name>
    <dbReference type="NCBI Taxonomy" id="2789366"/>
    <lineage>
        <taxon>Eukaryota</taxon>
        <taxon>Fungi</taxon>
        <taxon>Fungi incertae sedis</taxon>
        <taxon>Zoopagomycota</taxon>
        <taxon>Kickxellomycotina</taxon>
        <taxon>Kickxellomycetes</taxon>
        <taxon>Kickxellales</taxon>
        <taxon>Kickxellaceae</taxon>
        <taxon>Coemansia</taxon>
    </lineage>
</organism>
<comment type="caution">
    <text evidence="1">The sequence shown here is derived from an EMBL/GenBank/DDBJ whole genome shotgun (WGS) entry which is preliminary data.</text>
</comment>